<feature type="transmembrane region" description="Helical" evidence="1">
    <location>
        <begin position="7"/>
        <end position="26"/>
    </location>
</feature>
<proteinExistence type="predicted"/>
<evidence type="ECO:0000256" key="1">
    <source>
        <dbReference type="SAM" id="Phobius"/>
    </source>
</evidence>
<keyword evidence="1" id="KW-0472">Membrane</keyword>
<keyword evidence="1" id="KW-1133">Transmembrane helix</keyword>
<name>A0A0J9ET74_AJEDA</name>
<protein>
    <submittedName>
        <fullName evidence="2">Uncharacterized protein</fullName>
    </submittedName>
</protein>
<accession>A0A0J9ET74</accession>
<sequence>MQLTNSIYLLLLDASFLFYFILRLPASSSLFSYSLMQMMDIACTTDIESLWTAHNMLTLHIFLITRVNWKQRKALFSMSSLCTIWFGLGFKNGLRSRFRAGQI</sequence>
<organism evidence="2">
    <name type="scientific">Ajellomyces dermatitidis (strain ATCC 18188 / CBS 674.68)</name>
    <name type="common">Blastomyces dermatitidis</name>
    <dbReference type="NCBI Taxonomy" id="653446"/>
    <lineage>
        <taxon>Eukaryota</taxon>
        <taxon>Fungi</taxon>
        <taxon>Dikarya</taxon>
        <taxon>Ascomycota</taxon>
        <taxon>Pezizomycotina</taxon>
        <taxon>Eurotiomycetes</taxon>
        <taxon>Eurotiomycetidae</taxon>
        <taxon>Onygenales</taxon>
        <taxon>Ajellomycetaceae</taxon>
        <taxon>Blastomyces</taxon>
    </lineage>
</organism>
<keyword evidence="1" id="KW-0812">Transmembrane</keyword>
<gene>
    <name evidence="2" type="ORF">BDDG_12778</name>
</gene>
<dbReference type="AlphaFoldDB" id="A0A0J9ET74"/>
<dbReference type="EMBL" id="GG749471">
    <property type="protein sequence ID" value="KMW68370.1"/>
    <property type="molecule type" value="Genomic_DNA"/>
</dbReference>
<reference evidence="2" key="1">
    <citation type="submission" date="2010-03" db="EMBL/GenBank/DDBJ databases">
        <title>Annotation of Blastomyces dermatitidis strain ATCC 18188.</title>
        <authorList>
            <consortium name="The Broad Institute Genome Sequencing Platform"/>
            <consortium name="Broad Institute Genome Sequencing Center for Infectious Disease."/>
            <person name="Cuomo C."/>
            <person name="Klein B."/>
            <person name="Sullivan T."/>
            <person name="Heitman J."/>
            <person name="Young S."/>
            <person name="Zeng Q."/>
            <person name="Gargeya S."/>
            <person name="Alvarado L."/>
            <person name="Berlin A.M."/>
            <person name="Chapman S.B."/>
            <person name="Chen Z."/>
            <person name="Freedman E."/>
            <person name="Gellesch M."/>
            <person name="Goldberg J."/>
            <person name="Griggs A."/>
            <person name="Gujja S."/>
            <person name="Heilman E."/>
            <person name="Heiman D."/>
            <person name="Howarth C."/>
            <person name="Mehta T."/>
            <person name="Neiman D."/>
            <person name="Pearson M."/>
            <person name="Roberts A."/>
            <person name="Saif S."/>
            <person name="Shea T."/>
            <person name="Shenoy N."/>
            <person name="Sisk P."/>
            <person name="Stolte C."/>
            <person name="Sykes S."/>
            <person name="White J."/>
            <person name="Yandava C."/>
            <person name="Haas B."/>
            <person name="Nusbaum C."/>
            <person name="Birren B."/>
        </authorList>
    </citation>
    <scope>NUCLEOTIDE SEQUENCE</scope>
    <source>
        <strain evidence="2">ATCC 18188</strain>
    </source>
</reference>
<dbReference type="Proteomes" id="UP000007802">
    <property type="component" value="Unassembled WGS sequence"/>
</dbReference>
<evidence type="ECO:0000313" key="2">
    <source>
        <dbReference type="EMBL" id="KMW68370.1"/>
    </source>
</evidence>